<evidence type="ECO:0000313" key="1">
    <source>
        <dbReference type="EMBL" id="QAY72706.1"/>
    </source>
</evidence>
<accession>A0A4P6FAP6</accession>
<dbReference type="EMBL" id="CP035491">
    <property type="protein sequence ID" value="QAY72706.1"/>
    <property type="molecule type" value="Genomic_DNA"/>
</dbReference>
<organism evidence="1 2">
    <name type="scientific">Agromyces protaetiae</name>
    <dbReference type="NCBI Taxonomy" id="2509455"/>
    <lineage>
        <taxon>Bacteria</taxon>
        <taxon>Bacillati</taxon>
        <taxon>Actinomycetota</taxon>
        <taxon>Actinomycetes</taxon>
        <taxon>Micrococcales</taxon>
        <taxon>Microbacteriaceae</taxon>
        <taxon>Agromyces</taxon>
    </lineage>
</organism>
<evidence type="ECO:0000313" key="2">
    <source>
        <dbReference type="Proteomes" id="UP000291259"/>
    </source>
</evidence>
<name>A0A4P6FAP6_9MICO</name>
<dbReference type="Proteomes" id="UP000291259">
    <property type="component" value="Chromosome"/>
</dbReference>
<dbReference type="RefSeq" id="WP_129189210.1">
    <property type="nucleotide sequence ID" value="NZ_CP035491.1"/>
</dbReference>
<gene>
    <name evidence="1" type="ORF">ET445_04450</name>
</gene>
<reference evidence="1 2" key="1">
    <citation type="submission" date="2019-01" db="EMBL/GenBank/DDBJ databases">
        <title>Genome sequencing of strain FW100M-8.</title>
        <authorList>
            <person name="Heo J."/>
            <person name="Kim S.-J."/>
            <person name="Kim J.-S."/>
            <person name="Hong S.-B."/>
            <person name="Kwon S.-W."/>
        </authorList>
    </citation>
    <scope>NUCLEOTIDE SEQUENCE [LARGE SCALE GENOMIC DNA]</scope>
    <source>
        <strain evidence="1 2">FW100M-8</strain>
    </source>
</reference>
<dbReference type="OrthoDB" id="4735564at2"/>
<proteinExistence type="predicted"/>
<dbReference type="KEGG" id="agf:ET445_04450"/>
<protein>
    <submittedName>
        <fullName evidence="1">Uncharacterized protein</fullName>
    </submittedName>
</protein>
<dbReference type="AlphaFoldDB" id="A0A4P6FAP6"/>
<sequence length="208" mass="22373">MTIHEDPVREAGAGPETSAALDHAVALEASVASEAFAATALAELRDAKIAVPTRGGRLSPSQWRDLLRERESRPFDLLDAPIVALSARRPWDPAARLDVFQPGRWDTTYDLVFLASDYAENSRSIGYVDFVAPADGVYLVALRFSGHQTSMRLTGPWGLASTSSATTSDHPTVTAVWTGSLGSTLHFSFSLTGGIMGYLEEIAIHQVS</sequence>
<keyword evidence="2" id="KW-1185">Reference proteome</keyword>